<keyword evidence="3" id="KW-1185">Reference proteome</keyword>
<dbReference type="RefSeq" id="WP_264512288.1">
    <property type="nucleotide sequence ID" value="NZ_JAPDDR010000003.1"/>
</dbReference>
<gene>
    <name evidence="2" type="ORF">OJ996_06115</name>
</gene>
<feature type="chain" id="PRO_5047097509" description="Peptidase" evidence="1">
    <location>
        <begin position="21"/>
        <end position="250"/>
    </location>
</feature>
<dbReference type="EMBL" id="JAPDDR010000003">
    <property type="protein sequence ID" value="MCW1913137.1"/>
    <property type="molecule type" value="Genomic_DNA"/>
</dbReference>
<evidence type="ECO:0008006" key="4">
    <source>
        <dbReference type="Google" id="ProtNLM"/>
    </source>
</evidence>
<proteinExistence type="predicted"/>
<protein>
    <recommendedName>
        <fullName evidence="4">Peptidase</fullName>
    </recommendedName>
</protein>
<evidence type="ECO:0000256" key="1">
    <source>
        <dbReference type="SAM" id="SignalP"/>
    </source>
</evidence>
<keyword evidence="1" id="KW-0732">Signal</keyword>
<sequence>MKTKVLLSSFLLAGVLIASEADDGSKPRTWVSNDGRPIEGLYLRANSQAVVIKRGDGKEVALPLRFLSAADREWVQLKLASETASSAPEEKVRTHLKYKLSGGSEKWPEERRKRITDAMDAAVELYNKTGVFKKELTANNSPGTPTADANYDGWINFGGSINRRVALHEIGHTLGIGTHSNWQANIKDGKWTGKHALEQVRQFDGKDAVLHADRMHFWPYGLNFDNESSKENDLRHVLMVAAMRKDMGID</sequence>
<comment type="caution">
    <text evidence="2">The sequence shown here is derived from an EMBL/GenBank/DDBJ whole genome shotgun (WGS) entry which is preliminary data.</text>
</comment>
<dbReference type="Gene3D" id="2.30.30.700">
    <property type="entry name" value="SLA1 homology domain 1"/>
    <property type="match status" value="1"/>
</dbReference>
<reference evidence="2" key="1">
    <citation type="submission" date="2022-10" db="EMBL/GenBank/DDBJ databases">
        <title>Luteolibacter sp. GHJ8, whole genome shotgun sequencing project.</title>
        <authorList>
            <person name="Zhao G."/>
            <person name="Shen L."/>
        </authorList>
    </citation>
    <scope>NUCLEOTIDE SEQUENCE</scope>
    <source>
        <strain evidence="2">GHJ8</strain>
    </source>
</reference>
<evidence type="ECO:0000313" key="3">
    <source>
        <dbReference type="Proteomes" id="UP001165653"/>
    </source>
</evidence>
<organism evidence="2 3">
    <name type="scientific">Luteolibacter rhizosphaerae</name>
    <dbReference type="NCBI Taxonomy" id="2989719"/>
    <lineage>
        <taxon>Bacteria</taxon>
        <taxon>Pseudomonadati</taxon>
        <taxon>Verrucomicrobiota</taxon>
        <taxon>Verrucomicrobiia</taxon>
        <taxon>Verrucomicrobiales</taxon>
        <taxon>Verrucomicrobiaceae</taxon>
        <taxon>Luteolibacter</taxon>
    </lineage>
</organism>
<dbReference type="Proteomes" id="UP001165653">
    <property type="component" value="Unassembled WGS sequence"/>
</dbReference>
<accession>A0ABT3FZX8</accession>
<dbReference type="SUPFAM" id="SSF55486">
    <property type="entry name" value="Metalloproteases ('zincins'), catalytic domain"/>
    <property type="match status" value="1"/>
</dbReference>
<name>A0ABT3FZX8_9BACT</name>
<feature type="signal peptide" evidence="1">
    <location>
        <begin position="1"/>
        <end position="20"/>
    </location>
</feature>
<evidence type="ECO:0000313" key="2">
    <source>
        <dbReference type="EMBL" id="MCW1913137.1"/>
    </source>
</evidence>